<feature type="transmembrane region" description="Helical" evidence="1">
    <location>
        <begin position="35"/>
        <end position="52"/>
    </location>
</feature>
<dbReference type="InterPro" id="IPR011335">
    <property type="entry name" value="Restrct_endonuc-II-like"/>
</dbReference>
<keyword evidence="1" id="KW-1133">Transmembrane helix</keyword>
<dbReference type="GO" id="GO:0015666">
    <property type="term" value="F:restriction endodeoxyribonuclease activity"/>
    <property type="evidence" value="ECO:0007669"/>
    <property type="project" value="TreeGrafter"/>
</dbReference>
<evidence type="ECO:0000313" key="3">
    <source>
        <dbReference type="EMBL" id="SDF86169.1"/>
    </source>
</evidence>
<gene>
    <name evidence="3" type="ORF">SAMN04488117_10847</name>
</gene>
<protein>
    <submittedName>
        <fullName evidence="3">Restriction system protein</fullName>
    </submittedName>
</protein>
<dbReference type="SUPFAM" id="SSF52980">
    <property type="entry name" value="Restriction endonuclease-like"/>
    <property type="match status" value="1"/>
</dbReference>
<name>A0A1G7PKH0_9RHOB</name>
<dbReference type="PANTHER" id="PTHR30015">
    <property type="entry name" value="MRR RESTRICTION SYSTEM PROTEIN"/>
    <property type="match status" value="1"/>
</dbReference>
<dbReference type="InterPro" id="IPR007560">
    <property type="entry name" value="Restrct_endonuc_IV_Mrr"/>
</dbReference>
<reference evidence="3 4" key="1">
    <citation type="submission" date="2016-10" db="EMBL/GenBank/DDBJ databases">
        <authorList>
            <person name="de Groot N.N."/>
        </authorList>
    </citation>
    <scope>NUCLEOTIDE SEQUENCE [LARGE SCALE GENOMIC DNA]</scope>
    <source>
        <strain evidence="3 4">DSM 27375</strain>
    </source>
</reference>
<dbReference type="GO" id="GO:0009307">
    <property type="term" value="P:DNA restriction-modification system"/>
    <property type="evidence" value="ECO:0007669"/>
    <property type="project" value="InterPro"/>
</dbReference>
<evidence type="ECO:0000256" key="1">
    <source>
        <dbReference type="SAM" id="Phobius"/>
    </source>
</evidence>
<evidence type="ECO:0000313" key="4">
    <source>
        <dbReference type="Proteomes" id="UP000182284"/>
    </source>
</evidence>
<organism evidence="3 4">
    <name type="scientific">Celeribacter baekdonensis</name>
    <dbReference type="NCBI Taxonomy" id="875171"/>
    <lineage>
        <taxon>Bacteria</taxon>
        <taxon>Pseudomonadati</taxon>
        <taxon>Pseudomonadota</taxon>
        <taxon>Alphaproteobacteria</taxon>
        <taxon>Rhodobacterales</taxon>
        <taxon>Roseobacteraceae</taxon>
        <taxon>Celeribacter</taxon>
    </lineage>
</organism>
<accession>A0A1G7PKH0</accession>
<evidence type="ECO:0000259" key="2">
    <source>
        <dbReference type="Pfam" id="PF04471"/>
    </source>
</evidence>
<keyword evidence="1" id="KW-0472">Membrane</keyword>
<dbReference type="InterPro" id="IPR011856">
    <property type="entry name" value="tRNA_endonuc-like_dom_sf"/>
</dbReference>
<dbReference type="PANTHER" id="PTHR30015:SF6">
    <property type="entry name" value="SLL1429 PROTEIN"/>
    <property type="match status" value="1"/>
</dbReference>
<dbReference type="AlphaFoldDB" id="A0A1G7PKH0"/>
<proteinExistence type="predicted"/>
<dbReference type="EMBL" id="FNBL01000008">
    <property type="protein sequence ID" value="SDF86169.1"/>
    <property type="molecule type" value="Genomic_DNA"/>
</dbReference>
<keyword evidence="1" id="KW-0812">Transmembrane</keyword>
<dbReference type="Proteomes" id="UP000182284">
    <property type="component" value="Unassembled WGS sequence"/>
</dbReference>
<dbReference type="GO" id="GO:0003677">
    <property type="term" value="F:DNA binding"/>
    <property type="evidence" value="ECO:0007669"/>
    <property type="project" value="InterPro"/>
</dbReference>
<sequence>MARRSSGGFGLIILGFIVGGPILIGQKIFEGDPTVIAVVAGAIALLIGWKITSKRHGERQAEEAQKQVLSIVDQHKEALVKLHRQKVYKGDYGELRFEAFEKEIRYFFHNVLLPEMNVSCGILQLPEFYQYVVAAVYSVVGDAEPIGVDLDAIPSDPFEFEYWTADVLCQSGWDAQATQGSGDQGSDVVAKYHDHTCIIQCKLYKSAVGNKAVQEVDAARTFFDGDSAVVVGKSGYTRSAKQLAHKNGVLLLDVSDLPQLSSILKLE</sequence>
<dbReference type="OrthoDB" id="9797274at2"/>
<dbReference type="Gene3D" id="3.40.1350.10">
    <property type="match status" value="1"/>
</dbReference>
<feature type="domain" description="Restriction endonuclease type IV Mrr" evidence="2">
    <location>
        <begin position="156"/>
        <end position="259"/>
    </location>
</feature>
<dbReference type="Pfam" id="PF04471">
    <property type="entry name" value="Mrr_cat"/>
    <property type="match status" value="1"/>
</dbReference>
<feature type="transmembrane region" description="Helical" evidence="1">
    <location>
        <begin position="7"/>
        <end position="29"/>
    </location>
</feature>
<dbReference type="InterPro" id="IPR052906">
    <property type="entry name" value="Type_IV_Methyl-Rstrct_Enzyme"/>
</dbReference>